<protein>
    <submittedName>
        <fullName evidence="1">Uncharacterized protein</fullName>
    </submittedName>
</protein>
<organism evidence="1">
    <name type="scientific">Lepeophtheirus salmonis</name>
    <name type="common">Salmon louse</name>
    <name type="synonym">Caligus salmonis</name>
    <dbReference type="NCBI Taxonomy" id="72036"/>
    <lineage>
        <taxon>Eukaryota</taxon>
        <taxon>Metazoa</taxon>
        <taxon>Ecdysozoa</taxon>
        <taxon>Arthropoda</taxon>
        <taxon>Crustacea</taxon>
        <taxon>Multicrustacea</taxon>
        <taxon>Hexanauplia</taxon>
        <taxon>Copepoda</taxon>
        <taxon>Siphonostomatoida</taxon>
        <taxon>Caligidae</taxon>
        <taxon>Lepeophtheirus</taxon>
    </lineage>
</organism>
<evidence type="ECO:0000313" key="1">
    <source>
        <dbReference type="EMBL" id="CDW48492.1"/>
    </source>
</evidence>
<dbReference type="AlphaFoldDB" id="A0A0K2VE84"/>
<dbReference type="EMBL" id="HACA01031131">
    <property type="protein sequence ID" value="CDW48492.1"/>
    <property type="molecule type" value="Transcribed_RNA"/>
</dbReference>
<accession>A0A0K2VE84</accession>
<name>A0A0K2VE84_LEPSM</name>
<sequence>MLTVIDNSTLKCKTLKIIILAKCLLRYIFIIKPEILIL</sequence>
<reference evidence="1" key="1">
    <citation type="submission" date="2014-05" db="EMBL/GenBank/DDBJ databases">
        <authorList>
            <person name="Chronopoulou M."/>
        </authorList>
    </citation>
    <scope>NUCLEOTIDE SEQUENCE</scope>
    <source>
        <tissue evidence="1">Whole organism</tissue>
    </source>
</reference>
<proteinExistence type="predicted"/>
<feature type="non-terminal residue" evidence="1">
    <location>
        <position position="38"/>
    </location>
</feature>